<proteinExistence type="predicted"/>
<accession>A0ABX2VXS8</accession>
<keyword evidence="3" id="KW-1185">Reference proteome</keyword>
<dbReference type="Proteomes" id="UP000002039">
    <property type="component" value="Unassembled WGS sequence"/>
</dbReference>
<dbReference type="EMBL" id="EQ999978">
    <property type="protein sequence ID" value="OAT01952.1"/>
    <property type="molecule type" value="Genomic_DNA"/>
</dbReference>
<reference evidence="3" key="1">
    <citation type="journal article" date="2015" name="PLoS Genet.">
        <title>The dynamic genome and transcriptome of the human fungal pathogen Blastomyces and close relative Emmonsia.</title>
        <authorList>
            <person name="Munoz J.F."/>
            <person name="Gauthier G.M."/>
            <person name="Desjardins C.A."/>
            <person name="Gallo J.E."/>
            <person name="Holder J."/>
            <person name="Sullivan T.D."/>
            <person name="Marty A.J."/>
            <person name="Carmen J.C."/>
            <person name="Chen Z."/>
            <person name="Ding L."/>
            <person name="Gujja S."/>
            <person name="Magrini V."/>
            <person name="Misas E."/>
            <person name="Mitreva M."/>
            <person name="Priest M."/>
            <person name="Saif S."/>
            <person name="Whiston E.A."/>
            <person name="Young S."/>
            <person name="Zeng Q."/>
            <person name="Goldman W.E."/>
            <person name="Mardis E.R."/>
            <person name="Taylor J.W."/>
            <person name="McEwen J.G."/>
            <person name="Clay O.K."/>
            <person name="Klein B.S."/>
            <person name="Cuomo C.A."/>
        </authorList>
    </citation>
    <scope>NUCLEOTIDE SEQUENCE [LARGE SCALE GENOMIC DNA]</scope>
    <source>
        <strain evidence="3">ER-3 / ATCC MYA-2586</strain>
    </source>
</reference>
<evidence type="ECO:0000313" key="2">
    <source>
        <dbReference type="EMBL" id="OAT01952.1"/>
    </source>
</evidence>
<evidence type="ECO:0000313" key="3">
    <source>
        <dbReference type="Proteomes" id="UP000002039"/>
    </source>
</evidence>
<dbReference type="RefSeq" id="XP_045281679.1">
    <property type="nucleotide sequence ID" value="XM_045426451.1"/>
</dbReference>
<name>A0ABX2VXS8_AJEDR</name>
<organism evidence="2 3">
    <name type="scientific">Ajellomyces dermatitidis (strain ER-3 / ATCC MYA-2586)</name>
    <name type="common">Blastomyces dermatitidis</name>
    <dbReference type="NCBI Taxonomy" id="559297"/>
    <lineage>
        <taxon>Eukaryota</taxon>
        <taxon>Fungi</taxon>
        <taxon>Dikarya</taxon>
        <taxon>Ascomycota</taxon>
        <taxon>Pezizomycotina</taxon>
        <taxon>Eurotiomycetes</taxon>
        <taxon>Eurotiomycetidae</taxon>
        <taxon>Onygenales</taxon>
        <taxon>Ajellomycetaceae</taxon>
        <taxon>Blastomyces</taxon>
    </lineage>
</organism>
<gene>
    <name evidence="2" type="ORF">BDCG_17308</name>
</gene>
<feature type="region of interest" description="Disordered" evidence="1">
    <location>
        <begin position="1"/>
        <end position="39"/>
    </location>
</feature>
<protein>
    <submittedName>
        <fullName evidence="2">Uncharacterized protein</fullName>
    </submittedName>
</protein>
<sequence length="74" mass="7579">MAVRGAEDRLDTDEPTGRRDNISLQGTATTAMTAKEAEEGGGVTMEAVLPRLIDTAASTSNLAFLAATEAAATP</sequence>
<evidence type="ECO:0000256" key="1">
    <source>
        <dbReference type="SAM" id="MobiDB-lite"/>
    </source>
</evidence>
<dbReference type="GeneID" id="69032200"/>